<organism evidence="1 2">
    <name type="scientific">Thalassotalea litorea</name>
    <dbReference type="NCBI Taxonomy" id="2020715"/>
    <lineage>
        <taxon>Bacteria</taxon>
        <taxon>Pseudomonadati</taxon>
        <taxon>Pseudomonadota</taxon>
        <taxon>Gammaproteobacteria</taxon>
        <taxon>Alteromonadales</taxon>
        <taxon>Colwelliaceae</taxon>
        <taxon>Thalassotalea</taxon>
    </lineage>
</organism>
<name>A0A5R9IEK7_9GAMM</name>
<comment type="caution">
    <text evidence="1">The sequence shown here is derived from an EMBL/GenBank/DDBJ whole genome shotgun (WGS) entry which is preliminary data.</text>
</comment>
<accession>A0A5R9IEK7</accession>
<proteinExistence type="predicted"/>
<dbReference type="OrthoDB" id="6077837at2"/>
<keyword evidence="2" id="KW-1185">Reference proteome</keyword>
<evidence type="ECO:0000313" key="2">
    <source>
        <dbReference type="Proteomes" id="UP000307790"/>
    </source>
</evidence>
<reference evidence="1 2" key="1">
    <citation type="submission" date="2019-05" db="EMBL/GenBank/DDBJ databases">
        <title>Genome sequences of Thalassotalea litorea 1K03283.</title>
        <authorList>
            <person name="Zhang D."/>
        </authorList>
    </citation>
    <scope>NUCLEOTIDE SEQUENCE [LARGE SCALE GENOMIC DNA]</scope>
    <source>
        <strain evidence="1 2">MCCC 1K03283</strain>
    </source>
</reference>
<gene>
    <name evidence="1" type="ORF">FE810_16030</name>
</gene>
<dbReference type="EMBL" id="VCBC01000021">
    <property type="protein sequence ID" value="TLU61040.1"/>
    <property type="molecule type" value="Genomic_DNA"/>
</dbReference>
<dbReference type="InterPro" id="IPR054222">
    <property type="entry name" value="DUF6942"/>
</dbReference>
<sequence length="188" mass="21325">MNIPDSPSTVCPYGLGDPHASLQVYIANVPQHDDLSELSQVKPLRNSEIEMIGNACGNGWRKVFNVYAKFVYALAGMQGAPNEFSGISKDFSSWQQYRDQQLLQCQSQTVLLFSKPDFDLYPDASIRIVMGRTYAKTLAIPNLVWLNEEFAISESQNLIVCPYFDYRQLSNIKIIYLCDLIKKLTDIQ</sequence>
<dbReference type="Pfam" id="PF22098">
    <property type="entry name" value="DUF6942"/>
    <property type="match status" value="1"/>
</dbReference>
<dbReference type="Proteomes" id="UP000307790">
    <property type="component" value="Unassembled WGS sequence"/>
</dbReference>
<dbReference type="AlphaFoldDB" id="A0A5R9IEK7"/>
<evidence type="ECO:0000313" key="1">
    <source>
        <dbReference type="EMBL" id="TLU61040.1"/>
    </source>
</evidence>
<protein>
    <submittedName>
        <fullName evidence="1">Uncharacterized protein</fullName>
    </submittedName>
</protein>